<sequence>MIDIKMPDFNRMEMASTKNCMQLGWSANYYFPSCPQEIGKNSFETYFKNLKIGAVFAYNDDSPKLIVRKVAKGENSSSILVMCEREGIWCERLGFLPWSITEITLENKLFIHSNLGSHFEKDDADKHFASSRVENAGKQFQTITGK</sequence>
<dbReference type="Proteomes" id="UP001139721">
    <property type="component" value="Unassembled WGS sequence"/>
</dbReference>
<gene>
    <name evidence="1" type="ORF">LOX96_02230</name>
</gene>
<keyword evidence="2" id="KW-1185">Reference proteome</keyword>
<organism evidence="1 2">
    <name type="scientific">Legionella maioricensis</name>
    <dbReference type="NCBI Taxonomy" id="2896528"/>
    <lineage>
        <taxon>Bacteria</taxon>
        <taxon>Pseudomonadati</taxon>
        <taxon>Pseudomonadota</taxon>
        <taxon>Gammaproteobacteria</taxon>
        <taxon>Legionellales</taxon>
        <taxon>Legionellaceae</taxon>
        <taxon>Legionella</taxon>
    </lineage>
</organism>
<proteinExistence type="predicted"/>
<dbReference type="RefSeq" id="WP_250420702.1">
    <property type="nucleotide sequence ID" value="NZ_JAJKBJ010000001.1"/>
</dbReference>
<accession>A0A9X2CY50</accession>
<reference evidence="1" key="1">
    <citation type="submission" date="2021-11" db="EMBL/GenBank/DDBJ databases">
        <title>Legionella maioricencis sp. nov., a new species isolated from hot water samples in Mallorca.</title>
        <authorList>
            <person name="Crespi S."/>
            <person name="Drasar V."/>
            <person name="Salva-Serra F."/>
            <person name="Jaen-Luchoro D."/>
            <person name="Pineiro-Iglesias B."/>
            <person name="Aliaga F."/>
            <person name="Fernandez-Juarez V."/>
            <person name="Coll G."/>
            <person name="Moore E.R.B."/>
            <person name="Bennasar-Figueras A."/>
        </authorList>
    </citation>
    <scope>NUCLEOTIDE SEQUENCE</scope>
    <source>
        <strain evidence="1">HCPI-6</strain>
    </source>
</reference>
<name>A0A9X2CY50_9GAMM</name>
<evidence type="ECO:0000313" key="1">
    <source>
        <dbReference type="EMBL" id="MCL9682901.1"/>
    </source>
</evidence>
<comment type="caution">
    <text evidence="1">The sequence shown here is derived from an EMBL/GenBank/DDBJ whole genome shotgun (WGS) entry which is preliminary data.</text>
</comment>
<dbReference type="AlphaFoldDB" id="A0A9X2CY50"/>
<evidence type="ECO:0000313" key="2">
    <source>
        <dbReference type="Proteomes" id="UP001139721"/>
    </source>
</evidence>
<dbReference type="EMBL" id="JAJKBJ010000001">
    <property type="protein sequence ID" value="MCL9682901.1"/>
    <property type="molecule type" value="Genomic_DNA"/>
</dbReference>
<protein>
    <submittedName>
        <fullName evidence="1">Uncharacterized protein</fullName>
    </submittedName>
</protein>